<protein>
    <submittedName>
        <fullName evidence="1">Uncharacterized protein</fullName>
    </submittedName>
</protein>
<dbReference type="AlphaFoldDB" id="A0A6A2XWH9"/>
<proteinExistence type="predicted"/>
<dbReference type="Proteomes" id="UP000436088">
    <property type="component" value="Unassembled WGS sequence"/>
</dbReference>
<name>A0A6A2XWH9_HIBSY</name>
<evidence type="ECO:0000313" key="2">
    <source>
        <dbReference type="Proteomes" id="UP000436088"/>
    </source>
</evidence>
<gene>
    <name evidence="1" type="ORF">F3Y22_tig00116951pilonHSYRG00628</name>
</gene>
<organism evidence="1 2">
    <name type="scientific">Hibiscus syriacus</name>
    <name type="common">Rose of Sharon</name>
    <dbReference type="NCBI Taxonomy" id="106335"/>
    <lineage>
        <taxon>Eukaryota</taxon>
        <taxon>Viridiplantae</taxon>
        <taxon>Streptophyta</taxon>
        <taxon>Embryophyta</taxon>
        <taxon>Tracheophyta</taxon>
        <taxon>Spermatophyta</taxon>
        <taxon>Magnoliopsida</taxon>
        <taxon>eudicotyledons</taxon>
        <taxon>Gunneridae</taxon>
        <taxon>Pentapetalae</taxon>
        <taxon>rosids</taxon>
        <taxon>malvids</taxon>
        <taxon>Malvales</taxon>
        <taxon>Malvaceae</taxon>
        <taxon>Malvoideae</taxon>
        <taxon>Hibiscus</taxon>
    </lineage>
</organism>
<keyword evidence="2" id="KW-1185">Reference proteome</keyword>
<evidence type="ECO:0000313" key="1">
    <source>
        <dbReference type="EMBL" id="KAE8660667.1"/>
    </source>
</evidence>
<reference evidence="1" key="1">
    <citation type="submission" date="2019-09" db="EMBL/GenBank/DDBJ databases">
        <title>Draft genome information of white flower Hibiscus syriacus.</title>
        <authorList>
            <person name="Kim Y.-M."/>
        </authorList>
    </citation>
    <scope>NUCLEOTIDE SEQUENCE [LARGE SCALE GENOMIC DNA]</scope>
    <source>
        <strain evidence="1">YM2019G1</strain>
    </source>
</reference>
<sequence>MQFGVPIFNTTVWSEKSAIVSGSCWNVKLLVGAIWSREPVKSRPGDLEDEKQACGWDLYQEEKECGSGGVQGRSGMAGETTILRWRAASILRIEDRNKGNR</sequence>
<accession>A0A6A2XWH9</accession>
<comment type="caution">
    <text evidence="1">The sequence shown here is derived from an EMBL/GenBank/DDBJ whole genome shotgun (WGS) entry which is preliminary data.</text>
</comment>
<dbReference type="EMBL" id="VEPZ02001731">
    <property type="protein sequence ID" value="KAE8660667.1"/>
    <property type="molecule type" value="Genomic_DNA"/>
</dbReference>